<protein>
    <submittedName>
        <fullName evidence="1">Uncharacterized protein</fullName>
    </submittedName>
</protein>
<organism evidence="1">
    <name type="scientific">Rhizophora mucronata</name>
    <name type="common">Asiatic mangrove</name>
    <dbReference type="NCBI Taxonomy" id="61149"/>
    <lineage>
        <taxon>Eukaryota</taxon>
        <taxon>Viridiplantae</taxon>
        <taxon>Streptophyta</taxon>
        <taxon>Embryophyta</taxon>
        <taxon>Tracheophyta</taxon>
        <taxon>Spermatophyta</taxon>
        <taxon>Magnoliopsida</taxon>
        <taxon>eudicotyledons</taxon>
        <taxon>Gunneridae</taxon>
        <taxon>Pentapetalae</taxon>
        <taxon>rosids</taxon>
        <taxon>fabids</taxon>
        <taxon>Malpighiales</taxon>
        <taxon>Rhizophoraceae</taxon>
        <taxon>Rhizophora</taxon>
    </lineage>
</organism>
<name>A0A2P2QJP2_RHIMU</name>
<sequence>MDVTIPRFTNPTHQQLYPSTLGFLIRNKTRSGKSILDDGI</sequence>
<dbReference type="AlphaFoldDB" id="A0A2P2QJP2"/>
<accession>A0A2P2QJP2</accession>
<evidence type="ECO:0000313" key="1">
    <source>
        <dbReference type="EMBL" id="MBX67222.1"/>
    </source>
</evidence>
<proteinExistence type="predicted"/>
<reference evidence="1" key="1">
    <citation type="submission" date="2018-02" db="EMBL/GenBank/DDBJ databases">
        <title>Rhizophora mucronata_Transcriptome.</title>
        <authorList>
            <person name="Meera S.P."/>
            <person name="Sreeshan A."/>
            <person name="Augustine A."/>
        </authorList>
    </citation>
    <scope>NUCLEOTIDE SEQUENCE</scope>
    <source>
        <tissue evidence="1">Leaf</tissue>
    </source>
</reference>
<dbReference type="EMBL" id="GGEC01086738">
    <property type="protein sequence ID" value="MBX67222.1"/>
    <property type="molecule type" value="Transcribed_RNA"/>
</dbReference>